<evidence type="ECO:0000259" key="1">
    <source>
        <dbReference type="Pfam" id="PF20178"/>
    </source>
</evidence>
<dbReference type="AlphaFoldDB" id="A0AAD0QZF3"/>
<dbReference type="RefSeq" id="WP_016393273.1">
    <property type="nucleotide sequence ID" value="NZ_CP031146.1"/>
</dbReference>
<accession>A0AAD0QZF3</accession>
<protein>
    <recommendedName>
        <fullName evidence="1">Dermonecrotic toxin N-terminal domain-containing protein</fullName>
    </recommendedName>
</protein>
<reference evidence="2 3" key="1">
    <citation type="submission" date="2018-07" db="EMBL/GenBank/DDBJ databases">
        <title>Complete genome sequence of a Pseudomonas plecoglossicida strain pathogenic to the marine fish, Larimichthys crocea.</title>
        <authorList>
            <person name="Tao Z."/>
        </authorList>
    </citation>
    <scope>NUCLEOTIDE SEQUENCE [LARGE SCALE GENOMIC DNA]</scope>
    <source>
        <strain evidence="2 3">XSDHY-P</strain>
    </source>
</reference>
<gene>
    <name evidence="2" type="ORF">DVB73_18595</name>
</gene>
<dbReference type="GeneID" id="49615433"/>
<dbReference type="Proteomes" id="UP000256503">
    <property type="component" value="Chromosome"/>
</dbReference>
<sequence>MRPLEQLERIDAQIRELLANLPVAHDRGADSRRRLHGDLASFWSTPDSQGQTPRQRLLQLRKAQLIAEARLRQDDQTLTDDQAALLRVCLASPLAAQRRHLPLAERSQVYRVLIEGFHPNWRSYLPGVLVIVAGSAEGQMLTAQASTGTVLLCGLTQGIEAFDTLGDLHQELCERLDDPLQSQPLLRLYGEGMQAERIHHAQRLRYDWYADSLLDAQIDALIEAQRQRLNDPGLWPDAAPERITTALALDQDIDSRALVQTRYSLLLEKNLPHWLRNASPQGLSHIMQTMQELVAAAETAAAPGILDIEAFSKQHSLLAWTNARLAERLRSDLGIDFPPGQILVSVVRARRTGAILHPFATSAYVTTAGMKRVGDDMIEMVKETRSLDQLALHNLPWFDADYWLTAQVTHLQGTALPPGLSPGYVKALVRELNVGGSYAQFLQTQLISSRAGKWRLRSHAQINRARMRAEAAKARYAGHFGDDAFELGYQWVTAVLDQPHNALRPLAAGYAIKVRQLRIIGHTLQGVLLINSTAQRSPSCVLYTPDAPDRRAWRRFHNTRELIRTLRQQPRLSDYVIERLPLLPAARVRRLLTKGRLGPALQTPEIEDDLFYACYMAEARAVLADADAKSRTTREVDAQSIVDLSWRLVDFISLLLPNRALLALSVGRMAIDIWDGFEAYKQDDVEGVLRHAYDALSHANDAAIGYSGSGLLRRSLRGMPKQPPLPLPTRFEVQVAPSTLRYRIDGIYGEGVYEQVSPFAGLSLYFVKDKDNRHYKVSFDGQRWRAIDPEQPDAYLQQPVKRTADGRWVIDSPLHWYEGLPDVQRMLDDCYLEETLDGVPLEAEQGLHEADGQLYLVLRMGQLPVRRHLLPDRFHLPIPAAREAGVVPWAVLRWEAGKWLIRVRQAGRSSDWLPLPDAPAQSD</sequence>
<organism evidence="2 3">
    <name type="scientific">Pseudomonas plecoglossicida</name>
    <dbReference type="NCBI Taxonomy" id="70775"/>
    <lineage>
        <taxon>Bacteria</taxon>
        <taxon>Pseudomonadati</taxon>
        <taxon>Pseudomonadota</taxon>
        <taxon>Gammaproteobacteria</taxon>
        <taxon>Pseudomonadales</taxon>
        <taxon>Pseudomonadaceae</taxon>
        <taxon>Pseudomonas</taxon>
    </lineage>
</organism>
<feature type="domain" description="Dermonecrotic toxin N-terminal" evidence="1">
    <location>
        <begin position="316"/>
        <end position="573"/>
    </location>
</feature>
<proteinExistence type="predicted"/>
<dbReference type="InterPro" id="IPR046673">
    <property type="entry name" value="ToxA_N"/>
</dbReference>
<evidence type="ECO:0000313" key="3">
    <source>
        <dbReference type="Proteomes" id="UP000256503"/>
    </source>
</evidence>
<dbReference type="EMBL" id="CP031146">
    <property type="protein sequence ID" value="AXM97653.1"/>
    <property type="molecule type" value="Genomic_DNA"/>
</dbReference>
<name>A0AAD0QZF3_PSEDL</name>
<dbReference type="Pfam" id="PF20178">
    <property type="entry name" value="ToxA_N"/>
    <property type="match status" value="1"/>
</dbReference>
<evidence type="ECO:0000313" key="2">
    <source>
        <dbReference type="EMBL" id="AXM97653.1"/>
    </source>
</evidence>